<evidence type="ECO:0000313" key="2">
    <source>
        <dbReference type="EMBL" id="GHF97358.1"/>
    </source>
</evidence>
<evidence type="ECO:0000256" key="1">
    <source>
        <dbReference type="SAM" id="SignalP"/>
    </source>
</evidence>
<evidence type="ECO:0000313" key="3">
    <source>
        <dbReference type="Proteomes" id="UP000632849"/>
    </source>
</evidence>
<accession>A0A919BL09</accession>
<comment type="caution">
    <text evidence="2">The sequence shown here is derived from an EMBL/GenBank/DDBJ whole genome shotgun (WGS) entry which is preliminary data.</text>
</comment>
<name>A0A919BL09_STRFL</name>
<gene>
    <name evidence="2" type="ORF">GCM10017667_29660</name>
</gene>
<dbReference type="GeneID" id="95663875"/>
<feature type="signal peptide" evidence="1">
    <location>
        <begin position="1"/>
        <end position="27"/>
    </location>
</feature>
<dbReference type="EMBL" id="BNBE01000001">
    <property type="protein sequence ID" value="GHF97358.1"/>
    <property type="molecule type" value="Genomic_DNA"/>
</dbReference>
<dbReference type="Proteomes" id="UP000632849">
    <property type="component" value="Unassembled WGS sequence"/>
</dbReference>
<reference evidence="2" key="1">
    <citation type="journal article" date="2014" name="Int. J. Syst. Evol. Microbiol.">
        <title>Complete genome sequence of Corynebacterium casei LMG S-19264T (=DSM 44701T), isolated from a smear-ripened cheese.</title>
        <authorList>
            <consortium name="US DOE Joint Genome Institute (JGI-PGF)"/>
            <person name="Walter F."/>
            <person name="Albersmeier A."/>
            <person name="Kalinowski J."/>
            <person name="Ruckert C."/>
        </authorList>
    </citation>
    <scope>NUCLEOTIDE SEQUENCE</scope>
    <source>
        <strain evidence="2">JCM 4122</strain>
    </source>
</reference>
<dbReference type="RefSeq" id="WP_170313828.1">
    <property type="nucleotide sequence ID" value="NZ_BNBE01000001.1"/>
</dbReference>
<organism evidence="2 3">
    <name type="scientific">Streptomyces filamentosus</name>
    <name type="common">Streptomyces roseosporus</name>
    <dbReference type="NCBI Taxonomy" id="67294"/>
    <lineage>
        <taxon>Bacteria</taxon>
        <taxon>Bacillati</taxon>
        <taxon>Actinomycetota</taxon>
        <taxon>Actinomycetes</taxon>
        <taxon>Kitasatosporales</taxon>
        <taxon>Streptomycetaceae</taxon>
        <taxon>Streptomyces</taxon>
    </lineage>
</organism>
<keyword evidence="1" id="KW-0732">Signal</keyword>
<proteinExistence type="predicted"/>
<feature type="chain" id="PRO_5036746523" evidence="1">
    <location>
        <begin position="28"/>
        <end position="45"/>
    </location>
</feature>
<reference evidence="2" key="2">
    <citation type="submission" date="2020-09" db="EMBL/GenBank/DDBJ databases">
        <authorList>
            <person name="Sun Q."/>
            <person name="Ohkuma M."/>
        </authorList>
    </citation>
    <scope>NUCLEOTIDE SEQUENCE</scope>
    <source>
        <strain evidence="2">JCM 4122</strain>
    </source>
</reference>
<protein>
    <submittedName>
        <fullName evidence="2">Uncharacterized protein</fullName>
    </submittedName>
</protein>
<sequence length="45" mass="4639">MRSTTRLLALTFVAVALAFGAAAPASANVHITTADTSHDDLRAGR</sequence>
<dbReference type="AlphaFoldDB" id="A0A919BL09"/>
<keyword evidence="3" id="KW-1185">Reference proteome</keyword>